<name>A0ACB8D120_DERSI</name>
<comment type="caution">
    <text evidence="1">The sequence shown here is derived from an EMBL/GenBank/DDBJ whole genome shotgun (WGS) entry which is preliminary data.</text>
</comment>
<accession>A0ACB8D120</accession>
<organism evidence="1 2">
    <name type="scientific">Dermacentor silvarum</name>
    <name type="common">Tick</name>
    <dbReference type="NCBI Taxonomy" id="543639"/>
    <lineage>
        <taxon>Eukaryota</taxon>
        <taxon>Metazoa</taxon>
        <taxon>Ecdysozoa</taxon>
        <taxon>Arthropoda</taxon>
        <taxon>Chelicerata</taxon>
        <taxon>Arachnida</taxon>
        <taxon>Acari</taxon>
        <taxon>Parasitiformes</taxon>
        <taxon>Ixodida</taxon>
        <taxon>Ixodoidea</taxon>
        <taxon>Ixodidae</taxon>
        <taxon>Rhipicephalinae</taxon>
        <taxon>Dermacentor</taxon>
    </lineage>
</organism>
<dbReference type="EMBL" id="CM023473">
    <property type="protein sequence ID" value="KAH7955165.1"/>
    <property type="molecule type" value="Genomic_DNA"/>
</dbReference>
<evidence type="ECO:0000313" key="1">
    <source>
        <dbReference type="EMBL" id="KAH7955165.1"/>
    </source>
</evidence>
<proteinExistence type="predicted"/>
<dbReference type="Proteomes" id="UP000821865">
    <property type="component" value="Chromosome 4"/>
</dbReference>
<reference evidence="1" key="1">
    <citation type="submission" date="2020-05" db="EMBL/GenBank/DDBJ databases">
        <title>Large-scale comparative analyses of tick genomes elucidate their genetic diversity and vector capacities.</title>
        <authorList>
            <person name="Jia N."/>
            <person name="Wang J."/>
            <person name="Shi W."/>
            <person name="Du L."/>
            <person name="Sun Y."/>
            <person name="Zhan W."/>
            <person name="Jiang J."/>
            <person name="Wang Q."/>
            <person name="Zhang B."/>
            <person name="Ji P."/>
            <person name="Sakyi L.B."/>
            <person name="Cui X."/>
            <person name="Yuan T."/>
            <person name="Jiang B."/>
            <person name="Yang W."/>
            <person name="Lam T.T.-Y."/>
            <person name="Chang Q."/>
            <person name="Ding S."/>
            <person name="Wang X."/>
            <person name="Zhu J."/>
            <person name="Ruan X."/>
            <person name="Zhao L."/>
            <person name="Wei J."/>
            <person name="Que T."/>
            <person name="Du C."/>
            <person name="Cheng J."/>
            <person name="Dai P."/>
            <person name="Han X."/>
            <person name="Huang E."/>
            <person name="Gao Y."/>
            <person name="Liu J."/>
            <person name="Shao H."/>
            <person name="Ye R."/>
            <person name="Li L."/>
            <person name="Wei W."/>
            <person name="Wang X."/>
            <person name="Wang C."/>
            <person name="Yang T."/>
            <person name="Huo Q."/>
            <person name="Li W."/>
            <person name="Guo W."/>
            <person name="Chen H."/>
            <person name="Zhou L."/>
            <person name="Ni X."/>
            <person name="Tian J."/>
            <person name="Zhou Y."/>
            <person name="Sheng Y."/>
            <person name="Liu T."/>
            <person name="Pan Y."/>
            <person name="Xia L."/>
            <person name="Li J."/>
            <person name="Zhao F."/>
            <person name="Cao W."/>
        </authorList>
    </citation>
    <scope>NUCLEOTIDE SEQUENCE</scope>
    <source>
        <strain evidence="1">Dsil-2018</strain>
    </source>
</reference>
<gene>
    <name evidence="1" type="ORF">HPB49_024971</name>
</gene>
<keyword evidence="2" id="KW-1185">Reference proteome</keyword>
<sequence length="280" mass="30713">MAACWHSTPIRPNEPSEQRLPEDEGGACTRLRLFSPVVNARPASESEWSSLGKAETCTLSHRTTTDAATTTEEAPETESLERLSSEVCGHDYATGVAKPFERNRYRRRLTARLVCAFCVLLLVAIAVCLACVAMLLHVEPPRGVLVAVEGSLEMVPKSSNYCVVGTPAVISAYKSDAVKDLENKLDSIYGNKSVASRYSGSLVEDFRCLLRPGRESVRVQVDFTLFWRRRRNRYGVLSAYPATGEVAGALHEALTLSDRWLTGFLVDLDSIAVGDSRTIA</sequence>
<evidence type="ECO:0000313" key="2">
    <source>
        <dbReference type="Proteomes" id="UP000821865"/>
    </source>
</evidence>
<protein>
    <submittedName>
        <fullName evidence="1">Uncharacterized protein</fullName>
    </submittedName>
</protein>